<evidence type="ECO:0000313" key="3">
    <source>
        <dbReference type="Proteomes" id="UP001180020"/>
    </source>
</evidence>
<protein>
    <submittedName>
        <fullName evidence="2">Uncharacterized protein</fullName>
    </submittedName>
</protein>
<accession>A0AAV9EXY0</accession>
<dbReference type="AlphaFoldDB" id="A0AAV9EXY0"/>
<comment type="caution">
    <text evidence="2">The sequence shown here is derived from an EMBL/GenBank/DDBJ whole genome shotgun (WGS) entry which is preliminary data.</text>
</comment>
<reference evidence="2" key="2">
    <citation type="submission" date="2023-06" db="EMBL/GenBank/DDBJ databases">
        <authorList>
            <person name="Ma L."/>
            <person name="Liu K.-W."/>
            <person name="Li Z."/>
            <person name="Hsiao Y.-Y."/>
            <person name="Qi Y."/>
            <person name="Fu T."/>
            <person name="Tang G."/>
            <person name="Zhang D."/>
            <person name="Sun W.-H."/>
            <person name="Liu D.-K."/>
            <person name="Li Y."/>
            <person name="Chen G.-Z."/>
            <person name="Liu X.-D."/>
            <person name="Liao X.-Y."/>
            <person name="Jiang Y.-T."/>
            <person name="Yu X."/>
            <person name="Hao Y."/>
            <person name="Huang J."/>
            <person name="Zhao X.-W."/>
            <person name="Ke S."/>
            <person name="Chen Y.-Y."/>
            <person name="Wu W.-L."/>
            <person name="Hsu J.-L."/>
            <person name="Lin Y.-F."/>
            <person name="Huang M.-D."/>
            <person name="Li C.-Y."/>
            <person name="Huang L."/>
            <person name="Wang Z.-W."/>
            <person name="Zhao X."/>
            <person name="Zhong W.-Y."/>
            <person name="Peng D.-H."/>
            <person name="Ahmad S."/>
            <person name="Lan S."/>
            <person name="Zhang J.-S."/>
            <person name="Tsai W.-C."/>
            <person name="Van De Peer Y."/>
            <person name="Liu Z.-J."/>
        </authorList>
    </citation>
    <scope>NUCLEOTIDE SEQUENCE</scope>
    <source>
        <strain evidence="2">CP</strain>
        <tissue evidence="2">Leaves</tissue>
    </source>
</reference>
<sequence length="108" mass="12394">MASTAAAKLFKGNLKKGFSGLGRVNLEGLRWRVFDAKGQDRDRKLRIFTGSEHPFTEFLLEPYVMPPRKVREMRPRVRRALIRAQKKEELEAAKADPKNKPNEDEVSA</sequence>
<evidence type="ECO:0000256" key="1">
    <source>
        <dbReference type="SAM" id="MobiDB-lite"/>
    </source>
</evidence>
<reference evidence="2" key="1">
    <citation type="journal article" date="2023" name="Nat. Commun.">
        <title>Diploid and tetraploid genomes of Acorus and the evolution of monocots.</title>
        <authorList>
            <person name="Ma L."/>
            <person name="Liu K.W."/>
            <person name="Li Z."/>
            <person name="Hsiao Y.Y."/>
            <person name="Qi Y."/>
            <person name="Fu T."/>
            <person name="Tang G.D."/>
            <person name="Zhang D."/>
            <person name="Sun W.H."/>
            <person name="Liu D.K."/>
            <person name="Li Y."/>
            <person name="Chen G.Z."/>
            <person name="Liu X.D."/>
            <person name="Liao X.Y."/>
            <person name="Jiang Y.T."/>
            <person name="Yu X."/>
            <person name="Hao Y."/>
            <person name="Huang J."/>
            <person name="Zhao X.W."/>
            <person name="Ke S."/>
            <person name="Chen Y.Y."/>
            <person name="Wu W.L."/>
            <person name="Hsu J.L."/>
            <person name="Lin Y.F."/>
            <person name="Huang M.D."/>
            <person name="Li C.Y."/>
            <person name="Huang L."/>
            <person name="Wang Z.W."/>
            <person name="Zhao X."/>
            <person name="Zhong W.Y."/>
            <person name="Peng D.H."/>
            <person name="Ahmad S."/>
            <person name="Lan S."/>
            <person name="Zhang J.S."/>
            <person name="Tsai W.C."/>
            <person name="Van de Peer Y."/>
            <person name="Liu Z.J."/>
        </authorList>
    </citation>
    <scope>NUCLEOTIDE SEQUENCE</scope>
    <source>
        <strain evidence="2">CP</strain>
    </source>
</reference>
<organism evidence="2 3">
    <name type="scientific">Acorus calamus</name>
    <name type="common">Sweet flag</name>
    <dbReference type="NCBI Taxonomy" id="4465"/>
    <lineage>
        <taxon>Eukaryota</taxon>
        <taxon>Viridiplantae</taxon>
        <taxon>Streptophyta</taxon>
        <taxon>Embryophyta</taxon>
        <taxon>Tracheophyta</taxon>
        <taxon>Spermatophyta</taxon>
        <taxon>Magnoliopsida</taxon>
        <taxon>Liliopsida</taxon>
        <taxon>Acoraceae</taxon>
        <taxon>Acorus</taxon>
    </lineage>
</organism>
<keyword evidence="3" id="KW-1185">Reference proteome</keyword>
<feature type="region of interest" description="Disordered" evidence="1">
    <location>
        <begin position="88"/>
        <end position="108"/>
    </location>
</feature>
<name>A0AAV9EXY0_ACOCL</name>
<proteinExistence type="predicted"/>
<evidence type="ECO:0000313" key="2">
    <source>
        <dbReference type="EMBL" id="KAK1318591.1"/>
    </source>
</evidence>
<dbReference type="EMBL" id="JAUJYO010000004">
    <property type="protein sequence ID" value="KAK1318591.1"/>
    <property type="molecule type" value="Genomic_DNA"/>
</dbReference>
<dbReference type="Proteomes" id="UP001180020">
    <property type="component" value="Unassembled WGS sequence"/>
</dbReference>
<gene>
    <name evidence="2" type="ORF">QJS10_CPB04g01775</name>
</gene>